<dbReference type="PANTHER" id="PTHR47478">
    <property type="match status" value="1"/>
</dbReference>
<dbReference type="SFLD" id="SFLDG01129">
    <property type="entry name" value="C1.5:_HAD__Beta-PGM__Phosphata"/>
    <property type="match status" value="1"/>
</dbReference>
<dbReference type="Pfam" id="PF13419">
    <property type="entry name" value="HAD_2"/>
    <property type="match status" value="1"/>
</dbReference>
<dbReference type="GO" id="GO:0016787">
    <property type="term" value="F:hydrolase activity"/>
    <property type="evidence" value="ECO:0007669"/>
    <property type="project" value="UniProtKB-KW"/>
</dbReference>
<dbReference type="InterPro" id="IPR006439">
    <property type="entry name" value="HAD-SF_hydro_IA"/>
</dbReference>
<dbReference type="Gene3D" id="3.40.50.1000">
    <property type="entry name" value="HAD superfamily/HAD-like"/>
    <property type="match status" value="1"/>
</dbReference>
<dbReference type="InterPro" id="IPR041492">
    <property type="entry name" value="HAD_2"/>
</dbReference>
<keyword evidence="1" id="KW-0378">Hydrolase</keyword>
<gene>
    <name evidence="1" type="ORF">HMPREF1015_02653</name>
</gene>
<dbReference type="HOGENOM" id="CLU_045011_8_1_9"/>
<dbReference type="PANTHER" id="PTHR47478:SF1">
    <property type="entry name" value="PYRIMIDINE 5'-NUCLEOTIDASE YJJG"/>
    <property type="match status" value="1"/>
</dbReference>
<accession>G9QLJ8</accession>
<protein>
    <submittedName>
        <fullName evidence="1">HAD hydrolase, family IA</fullName>
    </submittedName>
</protein>
<dbReference type="SUPFAM" id="SSF56784">
    <property type="entry name" value="HAD-like"/>
    <property type="match status" value="1"/>
</dbReference>
<dbReference type="Proteomes" id="UP000011747">
    <property type="component" value="Unassembled WGS sequence"/>
</dbReference>
<dbReference type="InterPro" id="IPR052550">
    <property type="entry name" value="Pyrimidine_5'-ntase_YjjG"/>
</dbReference>
<dbReference type="InterPro" id="IPR036412">
    <property type="entry name" value="HAD-like_sf"/>
</dbReference>
<sequence>MIKLVLMDLDNTLLPFQSYWEEANKDVFHSSHLTKNLDYHKFLSLFKRYDKELWNLHSQNVISLDELRQQRLIKTLNDFQMDITVEESQQYFQEFFQNLLDRIAPDFTLHHLLTSIKSHYELAILTNGKKSEQKEKIKRMGLDQIIKPTHIFISEEIGFEKPDPKAFYYVLDKLNKNREEAIYVGDSWLNDIEGSVKAGLKAVWIHPSSTLPDPSYHSKVYICPSILELEEVLQTIQIPN</sequence>
<comment type="caution">
    <text evidence="1">The sequence shown here is derived from an EMBL/GenBank/DDBJ whole genome shotgun (WGS) entry which is preliminary data.</text>
</comment>
<organism evidence="1 2">
    <name type="scientific">Bacillus smithii 7_3_47FAA</name>
    <dbReference type="NCBI Taxonomy" id="665952"/>
    <lineage>
        <taxon>Bacteria</taxon>
        <taxon>Bacillati</taxon>
        <taxon>Bacillota</taxon>
        <taxon>Bacilli</taxon>
        <taxon>Bacillales</taxon>
        <taxon>Bacillaceae</taxon>
        <taxon>Bacillus</taxon>
    </lineage>
</organism>
<keyword evidence="2" id="KW-1185">Reference proteome</keyword>
<dbReference type="SFLD" id="SFLDS00003">
    <property type="entry name" value="Haloacid_Dehalogenase"/>
    <property type="match status" value="1"/>
</dbReference>
<dbReference type="PATRIC" id="fig|665952.3.peg.1925"/>
<reference evidence="1 2" key="1">
    <citation type="submission" date="2011-09" db="EMBL/GenBank/DDBJ databases">
        <title>The Genome Sequence of Bacillus smithii 7_3_47FAA.</title>
        <authorList>
            <consortium name="The Broad Institute Genome Sequencing Platform"/>
            <person name="Earl A."/>
            <person name="Ward D."/>
            <person name="Feldgarden M."/>
            <person name="Gevers D."/>
            <person name="Daigneault M."/>
            <person name="Strauss J."/>
            <person name="Allen-Vercoe E."/>
            <person name="Young S.K."/>
            <person name="Zeng Q."/>
            <person name="Gargeya S."/>
            <person name="Fitzgerald M."/>
            <person name="Haas B."/>
            <person name="Abouelleil A."/>
            <person name="Alvarado L."/>
            <person name="Arachchi H.M."/>
            <person name="Berlin A."/>
            <person name="Brown A."/>
            <person name="Chapman S.B."/>
            <person name="Chen Z."/>
            <person name="Dunbar C."/>
            <person name="Freedman E."/>
            <person name="Gearin G."/>
            <person name="Goldberg J."/>
            <person name="Griggs A."/>
            <person name="Gujja S."/>
            <person name="Heiman D."/>
            <person name="Howarth C."/>
            <person name="Larson L."/>
            <person name="Lui A."/>
            <person name="MacDonald P.J.P."/>
            <person name="Montmayeur A."/>
            <person name="Murphy C."/>
            <person name="Neiman D."/>
            <person name="Pearson M."/>
            <person name="Priest M."/>
            <person name="Roberts A."/>
            <person name="Saif S."/>
            <person name="Shea T."/>
            <person name="Shenoy N."/>
            <person name="Sisk P."/>
            <person name="Stolte C."/>
            <person name="Sykes S."/>
            <person name="Wortman J."/>
            <person name="Nusbaum C."/>
            <person name="Birren B."/>
        </authorList>
    </citation>
    <scope>NUCLEOTIDE SEQUENCE [LARGE SCALE GENOMIC DNA]</scope>
    <source>
        <strain evidence="1 2">7_3_47FAA</strain>
    </source>
</reference>
<dbReference type="EMBL" id="ACWF01000101">
    <property type="protein sequence ID" value="EHL77957.1"/>
    <property type="molecule type" value="Genomic_DNA"/>
</dbReference>
<evidence type="ECO:0000313" key="1">
    <source>
        <dbReference type="EMBL" id="EHL77957.1"/>
    </source>
</evidence>
<evidence type="ECO:0000313" key="2">
    <source>
        <dbReference type="Proteomes" id="UP000011747"/>
    </source>
</evidence>
<dbReference type="PRINTS" id="PR00413">
    <property type="entry name" value="HADHALOGNASE"/>
</dbReference>
<dbReference type="InterPro" id="IPR023198">
    <property type="entry name" value="PGP-like_dom2"/>
</dbReference>
<dbReference type="NCBIfam" id="TIGR01549">
    <property type="entry name" value="HAD-SF-IA-v1"/>
    <property type="match status" value="1"/>
</dbReference>
<dbReference type="Gene3D" id="1.10.150.240">
    <property type="entry name" value="Putative phosphatase, domain 2"/>
    <property type="match status" value="1"/>
</dbReference>
<name>G9QLJ8_9BACI</name>
<proteinExistence type="predicted"/>
<dbReference type="RefSeq" id="WP_003354248.1">
    <property type="nucleotide sequence ID" value="NZ_JH414754.1"/>
</dbReference>
<dbReference type="AlphaFoldDB" id="G9QLJ8"/>
<dbReference type="InterPro" id="IPR023214">
    <property type="entry name" value="HAD_sf"/>
</dbReference>